<keyword evidence="1" id="KW-1133">Transmembrane helix</keyword>
<protein>
    <submittedName>
        <fullName evidence="2">Uncharacterized protein</fullName>
    </submittedName>
</protein>
<gene>
    <name evidence="2" type="ORF">BamIOP4010DRAFT_1211</name>
</gene>
<sequence length="81" mass="7856">MLGTLIGPIAGKAKGTVSGGAKGDLLGVGLISGAAGIVVGAALGTIGGGVYGAINDAQQMVKAFNDLMGSIFDWLTPTPRV</sequence>
<feature type="transmembrane region" description="Helical" evidence="1">
    <location>
        <begin position="30"/>
        <end position="54"/>
    </location>
</feature>
<name>B1FB02_9BURK</name>
<dbReference type="RefSeq" id="WP_006750419.1">
    <property type="nucleotide sequence ID" value="NZ_ABLC01000016.1"/>
</dbReference>
<proteinExistence type="predicted"/>
<accession>B1FB02</accession>
<evidence type="ECO:0000256" key="1">
    <source>
        <dbReference type="SAM" id="Phobius"/>
    </source>
</evidence>
<evidence type="ECO:0000313" key="3">
    <source>
        <dbReference type="Proteomes" id="UP000005463"/>
    </source>
</evidence>
<keyword evidence="1" id="KW-0472">Membrane</keyword>
<keyword evidence="1" id="KW-0812">Transmembrane</keyword>
<dbReference type="Proteomes" id="UP000005463">
    <property type="component" value="Unassembled WGS sequence"/>
</dbReference>
<organism evidence="2 3">
    <name type="scientific">Burkholderia ambifaria IOP40-10</name>
    <dbReference type="NCBI Taxonomy" id="396596"/>
    <lineage>
        <taxon>Bacteria</taxon>
        <taxon>Pseudomonadati</taxon>
        <taxon>Pseudomonadota</taxon>
        <taxon>Betaproteobacteria</taxon>
        <taxon>Burkholderiales</taxon>
        <taxon>Burkholderiaceae</taxon>
        <taxon>Burkholderia</taxon>
        <taxon>Burkholderia cepacia complex</taxon>
    </lineage>
</organism>
<dbReference type="AlphaFoldDB" id="B1FB02"/>
<reference evidence="2 3" key="1">
    <citation type="submission" date="2008-03" db="EMBL/GenBank/DDBJ databases">
        <title>Sequencing of the draft genome and assembly of Burkholderia ambifaria IOP40-10.</title>
        <authorList>
            <consortium name="US DOE Joint Genome Institute (JGI-PGF)"/>
            <person name="Copeland A."/>
            <person name="Lucas S."/>
            <person name="Lapidus A."/>
            <person name="Glavina del Rio T."/>
            <person name="Dalin E."/>
            <person name="Tice H."/>
            <person name="Bruce D."/>
            <person name="Goodwin L."/>
            <person name="Pitluck S."/>
            <person name="Larimer F."/>
            <person name="Land M.L."/>
            <person name="Hauser L."/>
            <person name="Tiedje J."/>
            <person name="Richardson P."/>
        </authorList>
    </citation>
    <scope>NUCLEOTIDE SEQUENCE [LARGE SCALE GENOMIC DNA]</scope>
    <source>
        <strain evidence="2 3">IOP40-10</strain>
    </source>
</reference>
<comment type="caution">
    <text evidence="2">The sequence shown here is derived from an EMBL/GenBank/DDBJ whole genome shotgun (WGS) entry which is preliminary data.</text>
</comment>
<evidence type="ECO:0000313" key="2">
    <source>
        <dbReference type="EMBL" id="EDT05276.1"/>
    </source>
</evidence>
<dbReference type="EMBL" id="ABLC01000016">
    <property type="protein sequence ID" value="EDT05276.1"/>
    <property type="molecule type" value="Genomic_DNA"/>
</dbReference>
<dbReference type="PATRIC" id="fig|396596.7.peg.6726"/>